<sequence length="76" mass="8575">MADSYATKEQEIPVQDDTQDVEDLMDENFADTDQQLEMDEKEAISRSNIIGGDRTRHAKPQTSNGYNEGPSEEELP</sequence>
<reference evidence="2" key="1">
    <citation type="submission" date="2022-11" db="EMBL/GenBank/DDBJ databases">
        <authorList>
            <person name="Petersen C."/>
        </authorList>
    </citation>
    <scope>NUCLEOTIDE SEQUENCE</scope>
    <source>
        <strain evidence="2">IBT 26290</strain>
    </source>
</reference>
<dbReference type="AlphaFoldDB" id="A0A9W9LI99"/>
<evidence type="ECO:0000313" key="3">
    <source>
        <dbReference type="Proteomes" id="UP001149163"/>
    </source>
</evidence>
<name>A0A9W9LI99_9EURO</name>
<keyword evidence="3" id="KW-1185">Reference proteome</keyword>
<evidence type="ECO:0000256" key="1">
    <source>
        <dbReference type="SAM" id="MobiDB-lite"/>
    </source>
</evidence>
<dbReference type="Proteomes" id="UP001149163">
    <property type="component" value="Unassembled WGS sequence"/>
</dbReference>
<dbReference type="OrthoDB" id="4357148at2759"/>
<evidence type="ECO:0000313" key="2">
    <source>
        <dbReference type="EMBL" id="KAJ5157018.1"/>
    </source>
</evidence>
<accession>A0A9W9LI99</accession>
<feature type="region of interest" description="Disordered" evidence="1">
    <location>
        <begin position="40"/>
        <end position="76"/>
    </location>
</feature>
<reference evidence="2" key="2">
    <citation type="journal article" date="2023" name="IMA Fungus">
        <title>Comparative genomic study of the Penicillium genus elucidates a diverse pangenome and 15 lateral gene transfer events.</title>
        <authorList>
            <person name="Petersen C."/>
            <person name="Sorensen T."/>
            <person name="Nielsen M.R."/>
            <person name="Sondergaard T.E."/>
            <person name="Sorensen J.L."/>
            <person name="Fitzpatrick D.A."/>
            <person name="Frisvad J.C."/>
            <person name="Nielsen K.L."/>
        </authorList>
    </citation>
    <scope>NUCLEOTIDE SEQUENCE</scope>
    <source>
        <strain evidence="2">IBT 26290</strain>
    </source>
</reference>
<dbReference type="EMBL" id="JAPQKN010000006">
    <property type="protein sequence ID" value="KAJ5157018.1"/>
    <property type="molecule type" value="Genomic_DNA"/>
</dbReference>
<protein>
    <submittedName>
        <fullName evidence="2">Uncharacterized protein</fullName>
    </submittedName>
</protein>
<proteinExistence type="predicted"/>
<comment type="caution">
    <text evidence="2">The sequence shown here is derived from an EMBL/GenBank/DDBJ whole genome shotgun (WGS) entry which is preliminary data.</text>
</comment>
<organism evidence="2 3">
    <name type="scientific">Penicillium canariense</name>
    <dbReference type="NCBI Taxonomy" id="189055"/>
    <lineage>
        <taxon>Eukaryota</taxon>
        <taxon>Fungi</taxon>
        <taxon>Dikarya</taxon>
        <taxon>Ascomycota</taxon>
        <taxon>Pezizomycotina</taxon>
        <taxon>Eurotiomycetes</taxon>
        <taxon>Eurotiomycetidae</taxon>
        <taxon>Eurotiales</taxon>
        <taxon>Aspergillaceae</taxon>
        <taxon>Penicillium</taxon>
    </lineage>
</organism>
<dbReference type="GeneID" id="81429418"/>
<gene>
    <name evidence="2" type="ORF">N7482_008118</name>
</gene>
<dbReference type="RefSeq" id="XP_056540007.1">
    <property type="nucleotide sequence ID" value="XM_056690242.1"/>
</dbReference>